<protein>
    <recommendedName>
        <fullName evidence="3">Putative aldehyde dehydrogenase AldA</fullName>
    </recommendedName>
</protein>
<keyword evidence="2" id="KW-0560">Oxidoreductase</keyword>
<keyword evidence="7" id="KW-1185">Reference proteome</keyword>
<dbReference type="InterPro" id="IPR016162">
    <property type="entry name" value="Ald_DH_N"/>
</dbReference>
<dbReference type="GO" id="GO:0004029">
    <property type="term" value="F:aldehyde dehydrogenase (NAD+) activity"/>
    <property type="evidence" value="ECO:0007669"/>
    <property type="project" value="UniProtKB-EC"/>
</dbReference>
<dbReference type="PANTHER" id="PTHR43111:SF1">
    <property type="entry name" value="ALDEHYDE DEHYDROGENASE B-RELATED"/>
    <property type="match status" value="1"/>
</dbReference>
<organism evidence="6 7">
    <name type="scientific">Fervidibacillus halotolerans</name>
    <dbReference type="NCBI Taxonomy" id="2980027"/>
    <lineage>
        <taxon>Bacteria</taxon>
        <taxon>Bacillati</taxon>
        <taxon>Bacillota</taxon>
        <taxon>Bacilli</taxon>
        <taxon>Bacillales</taxon>
        <taxon>Bacillaceae</taxon>
        <taxon>Fervidibacillus</taxon>
    </lineage>
</organism>
<comment type="similarity">
    <text evidence="1">Belongs to the aldehyde dehydrogenase family.</text>
</comment>
<evidence type="ECO:0000256" key="3">
    <source>
        <dbReference type="ARBA" id="ARBA00039869"/>
    </source>
</evidence>
<evidence type="ECO:0000256" key="2">
    <source>
        <dbReference type="ARBA" id="ARBA00023002"/>
    </source>
</evidence>
<dbReference type="RefSeq" id="WP_275420827.1">
    <property type="nucleotide sequence ID" value="NZ_CP106877.1"/>
</dbReference>
<evidence type="ECO:0000259" key="5">
    <source>
        <dbReference type="Pfam" id="PF00171"/>
    </source>
</evidence>
<proteinExistence type="inferred from homology"/>
<gene>
    <name evidence="6" type="ORF">OE105_00710</name>
</gene>
<dbReference type="PANTHER" id="PTHR43111">
    <property type="entry name" value="ALDEHYDE DEHYDROGENASE B-RELATED"/>
    <property type="match status" value="1"/>
</dbReference>
<dbReference type="KEGG" id="fhl:OE105_00710"/>
<evidence type="ECO:0000256" key="4">
    <source>
        <dbReference type="ARBA" id="ARBA00049194"/>
    </source>
</evidence>
<name>A0A9E8LZJ3_9BACI</name>
<sequence length="135" mass="14929">MTSYNPGNGEALAQIVDASNEDVDRAVAAATKALETWRKTSIVERSNILLKIADLIDENTDYLATVETLDNGKPIRETSKVDVPLAANHFRYFAGVIRSEEGTAKQLDEHTLTINLKEPIGVVGQIIPWNFPFYP</sequence>
<accession>A0A9E8LZJ3</accession>
<reference evidence="6" key="1">
    <citation type="submission" date="2022-09" db="EMBL/GenBank/DDBJ databases">
        <title>Complete Genomes of Fervidibacillus albus and Fervidibacillus halotolerans isolated from tidal flat sediments.</title>
        <authorList>
            <person name="Kwon K.K."/>
            <person name="Yang S.-H."/>
            <person name="Park M.J."/>
            <person name="Oh H.-M."/>
        </authorList>
    </citation>
    <scope>NUCLEOTIDE SEQUENCE</scope>
    <source>
        <strain evidence="6">MEBiC13594</strain>
    </source>
</reference>
<dbReference type="Pfam" id="PF00171">
    <property type="entry name" value="Aldedh"/>
    <property type="match status" value="1"/>
</dbReference>
<evidence type="ECO:0000256" key="1">
    <source>
        <dbReference type="ARBA" id="ARBA00009986"/>
    </source>
</evidence>
<dbReference type="AlphaFoldDB" id="A0A9E8LZJ3"/>
<dbReference type="SUPFAM" id="SSF53720">
    <property type="entry name" value="ALDH-like"/>
    <property type="match status" value="1"/>
</dbReference>
<dbReference type="EMBL" id="CP106877">
    <property type="protein sequence ID" value="WAA12698.1"/>
    <property type="molecule type" value="Genomic_DNA"/>
</dbReference>
<evidence type="ECO:0000313" key="7">
    <source>
        <dbReference type="Proteomes" id="UP001164726"/>
    </source>
</evidence>
<dbReference type="Proteomes" id="UP001164726">
    <property type="component" value="Chromosome"/>
</dbReference>
<dbReference type="InterPro" id="IPR016161">
    <property type="entry name" value="Ald_DH/histidinol_DH"/>
</dbReference>
<dbReference type="Gene3D" id="3.40.605.10">
    <property type="entry name" value="Aldehyde Dehydrogenase, Chain A, domain 1"/>
    <property type="match status" value="1"/>
</dbReference>
<evidence type="ECO:0000313" key="6">
    <source>
        <dbReference type="EMBL" id="WAA12698.1"/>
    </source>
</evidence>
<dbReference type="InterPro" id="IPR015590">
    <property type="entry name" value="Aldehyde_DH_dom"/>
</dbReference>
<feature type="domain" description="Aldehyde dehydrogenase" evidence="5">
    <location>
        <begin position="2"/>
        <end position="133"/>
    </location>
</feature>
<comment type="catalytic activity">
    <reaction evidence="4">
        <text>an aldehyde + NAD(+) + H2O = a carboxylate + NADH + 2 H(+)</text>
        <dbReference type="Rhea" id="RHEA:16185"/>
        <dbReference type="ChEBI" id="CHEBI:15377"/>
        <dbReference type="ChEBI" id="CHEBI:15378"/>
        <dbReference type="ChEBI" id="CHEBI:17478"/>
        <dbReference type="ChEBI" id="CHEBI:29067"/>
        <dbReference type="ChEBI" id="CHEBI:57540"/>
        <dbReference type="ChEBI" id="CHEBI:57945"/>
        <dbReference type="EC" id="1.2.1.3"/>
    </reaction>
</comment>